<dbReference type="InterPro" id="IPR011250">
    <property type="entry name" value="OMP/PagP_B-barrel"/>
</dbReference>
<evidence type="ECO:0000256" key="2">
    <source>
        <dbReference type="ARBA" id="ARBA00009838"/>
    </source>
</evidence>
<keyword evidence="9" id="KW-1185">Reference proteome</keyword>
<keyword evidence="6" id="KW-0464">Manganese</keyword>
<organism evidence="8 9">
    <name type="scientific">Datura stramonium</name>
    <name type="common">Jimsonweed</name>
    <name type="synonym">Common thornapple</name>
    <dbReference type="NCBI Taxonomy" id="4076"/>
    <lineage>
        <taxon>Eukaryota</taxon>
        <taxon>Viridiplantae</taxon>
        <taxon>Streptophyta</taxon>
        <taxon>Embryophyta</taxon>
        <taxon>Tracheophyta</taxon>
        <taxon>Spermatophyta</taxon>
        <taxon>Magnoliopsida</taxon>
        <taxon>eudicotyledons</taxon>
        <taxon>Gunneridae</taxon>
        <taxon>Pentapetalae</taxon>
        <taxon>asterids</taxon>
        <taxon>lamiids</taxon>
        <taxon>Solanales</taxon>
        <taxon>Solanaceae</taxon>
        <taxon>Solanoideae</taxon>
        <taxon>Datureae</taxon>
        <taxon>Datura</taxon>
    </lineage>
</organism>
<comment type="similarity">
    <text evidence="2">Belongs to the PsbO family.</text>
</comment>
<evidence type="ECO:0000256" key="5">
    <source>
        <dbReference type="ARBA" id="ARBA00023136"/>
    </source>
</evidence>
<protein>
    <submittedName>
        <fullName evidence="8">Uncharacterized protein</fullName>
    </submittedName>
</protein>
<comment type="caution">
    <text evidence="8">The sequence shown here is derived from an EMBL/GenBank/DDBJ whole genome shotgun (WGS) entry which is preliminary data.</text>
</comment>
<evidence type="ECO:0000256" key="7">
    <source>
        <dbReference type="ARBA" id="ARBA00023276"/>
    </source>
</evidence>
<keyword evidence="7" id="KW-0604">Photosystem II</keyword>
<dbReference type="EMBL" id="JACEIK010000075">
    <property type="protein sequence ID" value="MCD7448856.1"/>
    <property type="molecule type" value="Genomic_DNA"/>
</dbReference>
<evidence type="ECO:0000256" key="6">
    <source>
        <dbReference type="ARBA" id="ARBA00023211"/>
    </source>
</evidence>
<keyword evidence="4" id="KW-0793">Thylakoid</keyword>
<evidence type="ECO:0000256" key="1">
    <source>
        <dbReference type="ARBA" id="ARBA00004334"/>
    </source>
</evidence>
<keyword evidence="3" id="KW-0602">Photosynthesis</keyword>
<evidence type="ECO:0000313" key="9">
    <source>
        <dbReference type="Proteomes" id="UP000823775"/>
    </source>
</evidence>
<reference evidence="8 9" key="1">
    <citation type="journal article" date="2021" name="BMC Genomics">
        <title>Datura genome reveals duplications of psychoactive alkaloid biosynthetic genes and high mutation rate following tissue culture.</title>
        <authorList>
            <person name="Rajewski A."/>
            <person name="Carter-House D."/>
            <person name="Stajich J."/>
            <person name="Litt A."/>
        </authorList>
    </citation>
    <scope>NUCLEOTIDE SEQUENCE [LARGE SCALE GENOMIC DNA]</scope>
    <source>
        <strain evidence="8">AR-01</strain>
    </source>
</reference>
<comment type="subcellular location">
    <subcellularLocation>
        <location evidence="1">Plastid</location>
        <location evidence="1">Chloroplast thylakoid membrane</location>
    </subcellularLocation>
</comment>
<gene>
    <name evidence="8" type="ORF">HAX54_046949</name>
</gene>
<evidence type="ECO:0000256" key="4">
    <source>
        <dbReference type="ARBA" id="ARBA00023078"/>
    </source>
</evidence>
<dbReference type="Proteomes" id="UP000823775">
    <property type="component" value="Unassembled WGS sequence"/>
</dbReference>
<dbReference type="PANTHER" id="PTHR34058">
    <property type="entry name" value="OXYGEN-EVOLVING ENHANCER PROTEIN 1-2, CHLOROPLASTIC"/>
    <property type="match status" value="1"/>
</dbReference>
<evidence type="ECO:0000313" key="8">
    <source>
        <dbReference type="EMBL" id="MCD7448856.1"/>
    </source>
</evidence>
<evidence type="ECO:0000256" key="3">
    <source>
        <dbReference type="ARBA" id="ARBA00022531"/>
    </source>
</evidence>
<name>A0ABS8RRI2_DATST</name>
<sequence>MAASLQAAATLMQPTKVGVVSARNNLQLRSSQSVNKAFGVRPAAARVFSLQADLKDFAQKCTDAAKIAGFALATSALVVSGANAEGVPKRLTYDEIQSKTYMEVKGTGTANQCPTIDEVLELCLQAGKI</sequence>
<dbReference type="InterPro" id="IPR002628">
    <property type="entry name" value="PsbO"/>
</dbReference>
<accession>A0ABS8RRI2</accession>
<dbReference type="SUPFAM" id="SSF56925">
    <property type="entry name" value="OMPA-like"/>
    <property type="match status" value="1"/>
</dbReference>
<keyword evidence="5" id="KW-0472">Membrane</keyword>
<proteinExistence type="inferred from homology"/>